<dbReference type="Proteomes" id="UP000030147">
    <property type="component" value="Unassembled WGS sequence"/>
</dbReference>
<accession>A0A0A2TNZ1</accession>
<gene>
    <name evidence="1" type="ORF">N782_01755</name>
</gene>
<dbReference type="AlphaFoldDB" id="A0A0A2TNZ1"/>
<dbReference type="eggNOG" id="ENOG5032R8X">
    <property type="taxonomic scope" value="Bacteria"/>
</dbReference>
<keyword evidence="2" id="KW-1185">Reference proteome</keyword>
<evidence type="ECO:0000313" key="1">
    <source>
        <dbReference type="EMBL" id="KGP71060.1"/>
    </source>
</evidence>
<sequence>MKYYNVDQAFEVLKQYKITSHKESLRRWLRNGTLQGTPPASRREGWRISEDELWAFIRNRLPDEVDLSVDESTVSPAQKEDIRAEMWWEMAHQNIFADFLEVKKKRVRECVEHNQQPIDFVDHVWEELQAKSWFAKPRIPYLLDAFLFDGKRIKLDTSYASLEEQILFPLIEYIRKKRIRM</sequence>
<name>A0A0A2TNZ1_9BACI</name>
<dbReference type="RefSeq" id="WP_036824036.1">
    <property type="nucleotide sequence ID" value="NZ_AVBF01000087.1"/>
</dbReference>
<evidence type="ECO:0008006" key="3">
    <source>
        <dbReference type="Google" id="ProtNLM"/>
    </source>
</evidence>
<proteinExistence type="predicted"/>
<organism evidence="1 2">
    <name type="scientific">Pontibacillus yanchengensis Y32</name>
    <dbReference type="NCBI Taxonomy" id="1385514"/>
    <lineage>
        <taxon>Bacteria</taxon>
        <taxon>Bacillati</taxon>
        <taxon>Bacillota</taxon>
        <taxon>Bacilli</taxon>
        <taxon>Bacillales</taxon>
        <taxon>Bacillaceae</taxon>
        <taxon>Pontibacillus</taxon>
    </lineage>
</organism>
<reference evidence="1 2" key="1">
    <citation type="journal article" date="2015" name="Stand. Genomic Sci.">
        <title>High quality draft genome sequence of the moderately halophilic bacterium Pontibacillus yanchengensis Y32(T) and comparison among Pontibacillus genomes.</title>
        <authorList>
            <person name="Huang J."/>
            <person name="Qiao Z.X."/>
            <person name="Tang J.W."/>
            <person name="Wang G."/>
        </authorList>
    </citation>
    <scope>NUCLEOTIDE SEQUENCE [LARGE SCALE GENOMIC DNA]</scope>
    <source>
        <strain evidence="1 2">Y32</strain>
    </source>
</reference>
<evidence type="ECO:0000313" key="2">
    <source>
        <dbReference type="Proteomes" id="UP000030147"/>
    </source>
</evidence>
<protein>
    <recommendedName>
        <fullName evidence="3">Helix-turn-helix domain-containing protein</fullName>
    </recommendedName>
</protein>
<dbReference type="EMBL" id="AVBF01000087">
    <property type="protein sequence ID" value="KGP71060.1"/>
    <property type="molecule type" value="Genomic_DNA"/>
</dbReference>
<comment type="caution">
    <text evidence="1">The sequence shown here is derived from an EMBL/GenBank/DDBJ whole genome shotgun (WGS) entry which is preliminary data.</text>
</comment>
<dbReference type="OrthoDB" id="2967938at2"/>